<dbReference type="OrthoDB" id="9803764at2"/>
<feature type="domain" description="HTH araC/xylS-type" evidence="4">
    <location>
        <begin position="194"/>
        <end position="292"/>
    </location>
</feature>
<keyword evidence="1" id="KW-0805">Transcription regulation</keyword>
<dbReference type="InterPro" id="IPR037923">
    <property type="entry name" value="HTH-like"/>
</dbReference>
<evidence type="ECO:0000313" key="6">
    <source>
        <dbReference type="Proteomes" id="UP000029224"/>
    </source>
</evidence>
<sequence length="301" mass="34793">MFKNRQNLCKSVIDQFDSKTEWLDEVYLSEHCDERFLSASDVPEFAAEDIFMAGMANLLDGYHVERKGVDVHTILFTIEGGGVLITETEVLAIEPYSIVVLPANTSFRFEINPQYKHWRMIWFLPKPTQRWTLFAKIGQKVLPFNGCERIWALITLLYVEIGGRSSYRKLLVSELCRLITGFESQTNDSTVRVQALFAQIEGQLHLPWTVKDMATKAYLSEEQLARISKQLYGVSPRARLINLRMEKACDLLENNDWSVSMIAERLGYRDPFNFTHRFTKQVGCSPSAYRKQKLSRPTFDK</sequence>
<name>A0A090SZD2_9VIBR</name>
<evidence type="ECO:0000256" key="2">
    <source>
        <dbReference type="ARBA" id="ARBA00023125"/>
    </source>
</evidence>
<protein>
    <submittedName>
        <fullName evidence="5">Transcriptional regulator AraC family</fullName>
    </submittedName>
</protein>
<reference evidence="5 6" key="1">
    <citation type="submission" date="2014-09" db="EMBL/GenBank/DDBJ databases">
        <title>Vibrio maritimus JCM 19240. (C210) whole genome shotgun sequence.</title>
        <authorList>
            <person name="Sawabe T."/>
            <person name="Meirelles P."/>
            <person name="Nakanishi M."/>
            <person name="Sayaka M."/>
            <person name="Hattori M."/>
            <person name="Ohkuma M."/>
        </authorList>
    </citation>
    <scope>NUCLEOTIDE SEQUENCE [LARGE SCALE GENOMIC DNA]</scope>
    <source>
        <strain evidence="5 6">JCM 19240</strain>
    </source>
</reference>
<dbReference type="PANTHER" id="PTHR43280:SF2">
    <property type="entry name" value="HTH-TYPE TRANSCRIPTIONAL REGULATOR EXSA"/>
    <property type="match status" value="1"/>
</dbReference>
<dbReference type="Gene3D" id="1.10.10.60">
    <property type="entry name" value="Homeodomain-like"/>
    <property type="match status" value="2"/>
</dbReference>
<accession>A0A090SZD2</accession>
<keyword evidence="3" id="KW-0804">Transcription</keyword>
<dbReference type="Proteomes" id="UP000029224">
    <property type="component" value="Unassembled WGS sequence"/>
</dbReference>
<dbReference type="PANTHER" id="PTHR43280">
    <property type="entry name" value="ARAC-FAMILY TRANSCRIPTIONAL REGULATOR"/>
    <property type="match status" value="1"/>
</dbReference>
<comment type="caution">
    <text evidence="5">The sequence shown here is derived from an EMBL/GenBank/DDBJ whole genome shotgun (WGS) entry which is preliminary data.</text>
</comment>
<proteinExistence type="predicted"/>
<dbReference type="SUPFAM" id="SSF51215">
    <property type="entry name" value="Regulatory protein AraC"/>
    <property type="match status" value="1"/>
</dbReference>
<evidence type="ECO:0000259" key="4">
    <source>
        <dbReference type="PROSITE" id="PS01124"/>
    </source>
</evidence>
<dbReference type="PROSITE" id="PS00041">
    <property type="entry name" value="HTH_ARAC_FAMILY_1"/>
    <property type="match status" value="1"/>
</dbReference>
<keyword evidence="6" id="KW-1185">Reference proteome</keyword>
<evidence type="ECO:0000256" key="1">
    <source>
        <dbReference type="ARBA" id="ARBA00023015"/>
    </source>
</evidence>
<evidence type="ECO:0000256" key="3">
    <source>
        <dbReference type="ARBA" id="ARBA00023163"/>
    </source>
</evidence>
<dbReference type="Pfam" id="PF12833">
    <property type="entry name" value="HTH_18"/>
    <property type="match status" value="1"/>
</dbReference>
<organism evidence="5 6">
    <name type="scientific">Vibrio maritimus</name>
    <dbReference type="NCBI Taxonomy" id="990268"/>
    <lineage>
        <taxon>Bacteria</taxon>
        <taxon>Pseudomonadati</taxon>
        <taxon>Pseudomonadota</taxon>
        <taxon>Gammaproteobacteria</taxon>
        <taxon>Vibrionales</taxon>
        <taxon>Vibrionaceae</taxon>
        <taxon>Vibrio</taxon>
    </lineage>
</organism>
<dbReference type="AlphaFoldDB" id="A0A090SZD2"/>
<dbReference type="EMBL" id="BBMT01000001">
    <property type="protein sequence ID" value="GAL32308.1"/>
    <property type="molecule type" value="Genomic_DNA"/>
</dbReference>
<keyword evidence="2" id="KW-0238">DNA-binding</keyword>
<evidence type="ECO:0000313" key="5">
    <source>
        <dbReference type="EMBL" id="GAL32308.1"/>
    </source>
</evidence>
<dbReference type="PROSITE" id="PS01124">
    <property type="entry name" value="HTH_ARAC_FAMILY_2"/>
    <property type="match status" value="1"/>
</dbReference>
<dbReference type="SMART" id="SM00342">
    <property type="entry name" value="HTH_ARAC"/>
    <property type="match status" value="1"/>
</dbReference>
<reference evidence="5 6" key="2">
    <citation type="submission" date="2014-09" db="EMBL/GenBank/DDBJ databases">
        <authorList>
            <consortium name="NBRP consortium"/>
            <person name="Sawabe T."/>
            <person name="Meirelles P."/>
            <person name="Nakanishi M."/>
            <person name="Sayaka M."/>
            <person name="Hattori M."/>
            <person name="Ohkuma M."/>
        </authorList>
    </citation>
    <scope>NUCLEOTIDE SEQUENCE [LARGE SCALE GENOMIC DNA]</scope>
    <source>
        <strain evidence="5 6">JCM 19240</strain>
    </source>
</reference>
<dbReference type="Gene3D" id="2.60.120.280">
    <property type="entry name" value="Regulatory protein AraC"/>
    <property type="match status" value="1"/>
</dbReference>
<gene>
    <name evidence="5" type="ORF">JCM19240_5739</name>
</gene>
<dbReference type="InterPro" id="IPR009057">
    <property type="entry name" value="Homeodomain-like_sf"/>
</dbReference>
<dbReference type="GO" id="GO:0043565">
    <property type="term" value="F:sequence-specific DNA binding"/>
    <property type="evidence" value="ECO:0007669"/>
    <property type="project" value="InterPro"/>
</dbReference>
<dbReference type="GO" id="GO:0003700">
    <property type="term" value="F:DNA-binding transcription factor activity"/>
    <property type="evidence" value="ECO:0007669"/>
    <property type="project" value="InterPro"/>
</dbReference>
<dbReference type="SUPFAM" id="SSF46689">
    <property type="entry name" value="Homeodomain-like"/>
    <property type="match status" value="1"/>
</dbReference>
<dbReference type="InterPro" id="IPR018062">
    <property type="entry name" value="HTH_AraC-typ_CS"/>
</dbReference>
<dbReference type="InterPro" id="IPR018060">
    <property type="entry name" value="HTH_AraC"/>
</dbReference>